<dbReference type="GO" id="GO:0009898">
    <property type="term" value="C:cytoplasmic side of plasma membrane"/>
    <property type="evidence" value="ECO:0007669"/>
    <property type="project" value="TreeGrafter"/>
</dbReference>
<dbReference type="GO" id="GO:0051782">
    <property type="term" value="P:negative regulation of cell division"/>
    <property type="evidence" value="ECO:0007669"/>
    <property type="project" value="TreeGrafter"/>
</dbReference>
<dbReference type="SUPFAM" id="SSF52540">
    <property type="entry name" value="P-loop containing nucleoside triphosphate hydrolases"/>
    <property type="match status" value="1"/>
</dbReference>
<dbReference type="InterPro" id="IPR025501">
    <property type="entry name" value="MinD_FleN"/>
</dbReference>
<dbReference type="Gene3D" id="3.40.50.300">
    <property type="entry name" value="P-loop containing nucleotide triphosphate hydrolases"/>
    <property type="match status" value="1"/>
</dbReference>
<dbReference type="InterPro" id="IPR033875">
    <property type="entry name" value="FlhG"/>
</dbReference>
<evidence type="ECO:0000256" key="2">
    <source>
        <dbReference type="ARBA" id="ARBA00022840"/>
    </source>
</evidence>
<evidence type="ECO:0000313" key="4">
    <source>
        <dbReference type="Proteomes" id="UP000184148"/>
    </source>
</evidence>
<dbReference type="STRING" id="1121429.SAMN02745133_02458"/>
<organism evidence="3 4">
    <name type="scientific">Desulforamulus putei DSM 12395</name>
    <dbReference type="NCBI Taxonomy" id="1121429"/>
    <lineage>
        <taxon>Bacteria</taxon>
        <taxon>Bacillati</taxon>
        <taxon>Bacillota</taxon>
        <taxon>Clostridia</taxon>
        <taxon>Eubacteriales</taxon>
        <taxon>Peptococcaceae</taxon>
        <taxon>Desulforamulus</taxon>
    </lineage>
</organism>
<evidence type="ECO:0000256" key="1">
    <source>
        <dbReference type="ARBA" id="ARBA00022741"/>
    </source>
</evidence>
<dbReference type="PANTHER" id="PTHR43384">
    <property type="entry name" value="SEPTUM SITE-DETERMINING PROTEIN MIND HOMOLOG, CHLOROPLASTIC-RELATED"/>
    <property type="match status" value="1"/>
</dbReference>
<evidence type="ECO:0000313" key="3">
    <source>
        <dbReference type="EMBL" id="SHF36920.1"/>
    </source>
</evidence>
<dbReference type="OrthoDB" id="9816297at2"/>
<accession>A0A1M5B3C1</accession>
<sequence>MRSPNHNFLQTVNKRSDSGARVIAVTSGKGGVGKTNLVVNLAVELNRRGYRVAIFDADLGMANAEVLLGIVPQYTLYDYLFKGKSMDEILAASPPGIQIISGGSGFVELANLDYQARKRLGRGLQELDRNFDFVLVDTGAGISKTVLGFVAAAHEVVVVITPEPTSLTDAYGLIKVLSKYNVHNEIMVVVNRAMDEKEAWRTYRSMETTTGQFLQVRLINLGYLPEDSTVVQAVKQQQPFVKMAPSTPASQNLAKIANRLISGREEEPLGLQGFFGKLMRLFG</sequence>
<keyword evidence="3" id="KW-0966">Cell projection</keyword>
<dbReference type="EMBL" id="FQUY01000020">
    <property type="protein sequence ID" value="SHF36920.1"/>
    <property type="molecule type" value="Genomic_DNA"/>
</dbReference>
<gene>
    <name evidence="3" type="ORF">SAMN02745133_02458</name>
</gene>
<dbReference type="AlphaFoldDB" id="A0A1M5B3C1"/>
<dbReference type="RefSeq" id="WP_073239679.1">
    <property type="nucleotide sequence ID" value="NZ_FQUY01000020.1"/>
</dbReference>
<dbReference type="InterPro" id="IPR033756">
    <property type="entry name" value="YlxH/NBP35"/>
</dbReference>
<keyword evidence="2" id="KW-0067">ATP-binding</keyword>
<proteinExistence type="predicted"/>
<dbReference type="InterPro" id="IPR027417">
    <property type="entry name" value="P-loop_NTPase"/>
</dbReference>
<dbReference type="Proteomes" id="UP000184148">
    <property type="component" value="Unassembled WGS sequence"/>
</dbReference>
<dbReference type="Pfam" id="PF10609">
    <property type="entry name" value="ParA"/>
    <property type="match status" value="1"/>
</dbReference>
<dbReference type="GO" id="GO:0005524">
    <property type="term" value="F:ATP binding"/>
    <property type="evidence" value="ECO:0007669"/>
    <property type="project" value="UniProtKB-KW"/>
</dbReference>
<reference evidence="4" key="1">
    <citation type="submission" date="2016-11" db="EMBL/GenBank/DDBJ databases">
        <authorList>
            <person name="Varghese N."/>
            <person name="Submissions S."/>
        </authorList>
    </citation>
    <scope>NUCLEOTIDE SEQUENCE [LARGE SCALE GENOMIC DNA]</scope>
    <source>
        <strain evidence="4">DSM 12395</strain>
    </source>
</reference>
<keyword evidence="4" id="KW-1185">Reference proteome</keyword>
<protein>
    <submittedName>
        <fullName evidence="3">Flagellar biosynthesis protein FlhG</fullName>
    </submittedName>
</protein>
<keyword evidence="3" id="KW-0282">Flagellum</keyword>
<dbReference type="InterPro" id="IPR050625">
    <property type="entry name" value="ParA/MinD_ATPase"/>
</dbReference>
<dbReference type="CDD" id="cd02038">
    <property type="entry name" value="FlhG-like"/>
    <property type="match status" value="1"/>
</dbReference>
<name>A0A1M5B3C1_9FIRM</name>
<dbReference type="GO" id="GO:0016887">
    <property type="term" value="F:ATP hydrolysis activity"/>
    <property type="evidence" value="ECO:0007669"/>
    <property type="project" value="TreeGrafter"/>
</dbReference>
<keyword evidence="3" id="KW-0969">Cilium</keyword>
<keyword evidence="1" id="KW-0547">Nucleotide-binding</keyword>
<dbReference type="PIRSF" id="PIRSF003092">
    <property type="entry name" value="MinD"/>
    <property type="match status" value="1"/>
</dbReference>
<dbReference type="PANTHER" id="PTHR43384:SF4">
    <property type="entry name" value="CELLULOSE BIOSYNTHESIS PROTEIN BCSQ-RELATED"/>
    <property type="match status" value="1"/>
</dbReference>
<dbReference type="GO" id="GO:0005829">
    <property type="term" value="C:cytosol"/>
    <property type="evidence" value="ECO:0007669"/>
    <property type="project" value="TreeGrafter"/>
</dbReference>